<evidence type="ECO:0000313" key="2">
    <source>
        <dbReference type="Proteomes" id="UP000281028"/>
    </source>
</evidence>
<gene>
    <name evidence="1" type="ORF">ECE50_005180</name>
</gene>
<reference evidence="1" key="1">
    <citation type="submission" date="2020-05" db="EMBL/GenBank/DDBJ databases">
        <title>Chitinophaga laudate sp. nov., isolated from a tropical peat swamp.</title>
        <authorList>
            <person name="Goh C.B.S."/>
            <person name="Lee M.S."/>
            <person name="Parimannan S."/>
            <person name="Pasbakhsh P."/>
            <person name="Yule C.M."/>
            <person name="Rajandas H."/>
            <person name="Loke S."/>
            <person name="Croft L."/>
            <person name="Tan J.B.L."/>
        </authorList>
    </citation>
    <scope>NUCLEOTIDE SEQUENCE</scope>
    <source>
        <strain evidence="1">Mgbs1</strain>
    </source>
</reference>
<evidence type="ECO:0000313" key="1">
    <source>
        <dbReference type="EMBL" id="NSL86209.1"/>
    </source>
</evidence>
<proteinExistence type="predicted"/>
<dbReference type="RefSeq" id="WP_127044562.1">
    <property type="nucleotide sequence ID" value="NZ_JAABOK010000016.1"/>
</dbReference>
<organism evidence="1 2">
    <name type="scientific">Chitinophaga solisilvae</name>
    <dbReference type="NCBI Taxonomy" id="1233460"/>
    <lineage>
        <taxon>Bacteria</taxon>
        <taxon>Pseudomonadati</taxon>
        <taxon>Bacteroidota</taxon>
        <taxon>Chitinophagia</taxon>
        <taxon>Chitinophagales</taxon>
        <taxon>Chitinophagaceae</taxon>
        <taxon>Chitinophaga</taxon>
    </lineage>
</organism>
<dbReference type="InterPro" id="IPR058238">
    <property type="entry name" value="Lant_leader_dom"/>
</dbReference>
<sequence length="61" mass="6965">MKKKKLSLSKKLFLQREIVAPLNSQEQYQLIGGAPRTTWGCPTWLPNQGCYTETNPQILCN</sequence>
<dbReference type="EMBL" id="RIAR02000001">
    <property type="protein sequence ID" value="NSL86209.1"/>
    <property type="molecule type" value="Genomic_DNA"/>
</dbReference>
<keyword evidence="2" id="KW-1185">Reference proteome</keyword>
<comment type="caution">
    <text evidence="1">The sequence shown here is derived from an EMBL/GenBank/DDBJ whole genome shotgun (WGS) entry which is preliminary data.</text>
</comment>
<protein>
    <submittedName>
        <fullName evidence="1">Uncharacterized protein</fullName>
    </submittedName>
</protein>
<dbReference type="Proteomes" id="UP000281028">
    <property type="component" value="Unassembled WGS sequence"/>
</dbReference>
<accession>A0A3S1AW56</accession>
<name>A0A3S1AW56_9BACT</name>
<dbReference type="NCBIfam" id="NF038153">
    <property type="entry name" value="lant_leader_L1a"/>
    <property type="match status" value="1"/>
</dbReference>
<dbReference type="OrthoDB" id="9937585at2"/>
<dbReference type="AlphaFoldDB" id="A0A3S1AW56"/>